<sequence length="63" mass="6499">MQKRFGGHAGGKSAAPLATLDLVCVSQQSTPGETISTSMPGCTYLMGPCASLSVQGRRTVTQK</sequence>
<proteinExistence type="predicted"/>
<evidence type="ECO:0000313" key="2">
    <source>
        <dbReference type="Proteomes" id="UP000002668"/>
    </source>
</evidence>
<accession>E4ZTT5</accession>
<evidence type="ECO:0000313" key="1">
    <source>
        <dbReference type="EMBL" id="CBX94645.1"/>
    </source>
</evidence>
<name>E4ZTT5_LEPMJ</name>
<protein>
    <submittedName>
        <fullName evidence="1">Predicted protein</fullName>
    </submittedName>
</protein>
<dbReference type="Proteomes" id="UP000002668">
    <property type="component" value="Genome"/>
</dbReference>
<dbReference type="AlphaFoldDB" id="E4ZTT5"/>
<dbReference type="EMBL" id="FP929125">
    <property type="protein sequence ID" value="CBX94645.1"/>
    <property type="molecule type" value="Genomic_DNA"/>
</dbReference>
<keyword evidence="2" id="KW-1185">Reference proteome</keyword>
<dbReference type="HOGENOM" id="CLU_2886240_0_0_1"/>
<gene>
    <name evidence="1" type="ORF">LEMA_uP116480.1</name>
</gene>
<organism evidence="2">
    <name type="scientific">Leptosphaeria maculans (strain JN3 / isolate v23.1.3 / race Av1-4-5-6-7-8)</name>
    <name type="common">Blackleg fungus</name>
    <name type="synonym">Phoma lingam</name>
    <dbReference type="NCBI Taxonomy" id="985895"/>
    <lineage>
        <taxon>Eukaryota</taxon>
        <taxon>Fungi</taxon>
        <taxon>Dikarya</taxon>
        <taxon>Ascomycota</taxon>
        <taxon>Pezizomycotina</taxon>
        <taxon>Dothideomycetes</taxon>
        <taxon>Pleosporomycetidae</taxon>
        <taxon>Pleosporales</taxon>
        <taxon>Pleosporineae</taxon>
        <taxon>Leptosphaeriaceae</taxon>
        <taxon>Plenodomus</taxon>
        <taxon>Plenodomus lingam/Leptosphaeria maculans species complex</taxon>
    </lineage>
</organism>
<reference evidence="2" key="1">
    <citation type="journal article" date="2011" name="Nat. Commun.">
        <title>Effector diversification within compartments of the Leptosphaeria maculans genome affected by Repeat-Induced Point mutations.</title>
        <authorList>
            <person name="Rouxel T."/>
            <person name="Grandaubert J."/>
            <person name="Hane J.K."/>
            <person name="Hoede C."/>
            <person name="van de Wouw A.P."/>
            <person name="Couloux A."/>
            <person name="Dominguez V."/>
            <person name="Anthouard V."/>
            <person name="Bally P."/>
            <person name="Bourras S."/>
            <person name="Cozijnsen A.J."/>
            <person name="Ciuffetti L.M."/>
            <person name="Degrave A."/>
            <person name="Dilmaghani A."/>
            <person name="Duret L."/>
            <person name="Fudal I."/>
            <person name="Goodwin S.B."/>
            <person name="Gout L."/>
            <person name="Glaser N."/>
            <person name="Linglin J."/>
            <person name="Kema G.H.J."/>
            <person name="Lapalu N."/>
            <person name="Lawrence C.B."/>
            <person name="May K."/>
            <person name="Meyer M."/>
            <person name="Ollivier B."/>
            <person name="Poulain J."/>
            <person name="Schoch C.L."/>
            <person name="Simon A."/>
            <person name="Spatafora J.W."/>
            <person name="Stachowiak A."/>
            <person name="Turgeon B.G."/>
            <person name="Tyler B.M."/>
            <person name="Vincent D."/>
            <person name="Weissenbach J."/>
            <person name="Amselem J."/>
            <person name="Quesneville H."/>
            <person name="Oliver R.P."/>
            <person name="Wincker P."/>
            <person name="Balesdent M.-H."/>
            <person name="Howlett B.J."/>
        </authorList>
    </citation>
    <scope>NUCLEOTIDE SEQUENCE [LARGE SCALE GENOMIC DNA]</scope>
    <source>
        <strain evidence="2">JN3 / isolate v23.1.3 / race Av1-4-5-6-7-8</strain>
    </source>
</reference>
<dbReference type="VEuPathDB" id="FungiDB:LEMA_uP116480.1"/>
<dbReference type="InParanoid" id="E4ZTT5"/>